<comment type="caution">
    <text evidence="7">The sequence shown here is derived from an EMBL/GenBank/DDBJ whole genome shotgun (WGS) entry which is preliminary data.</text>
</comment>
<dbReference type="Gene3D" id="2.60.120.1620">
    <property type="match status" value="1"/>
</dbReference>
<accession>A0A163B1E7</accession>
<dbReference type="CDD" id="cd04080">
    <property type="entry name" value="CBM6_cellulase-like"/>
    <property type="match status" value="1"/>
</dbReference>
<evidence type="ECO:0000256" key="4">
    <source>
        <dbReference type="SAM" id="MobiDB-lite"/>
    </source>
</evidence>
<feature type="domain" description="CBM6" evidence="6">
    <location>
        <begin position="1251"/>
        <end position="1373"/>
    </location>
</feature>
<dbReference type="Gene3D" id="2.60.40.10">
    <property type="entry name" value="Immunoglobulins"/>
    <property type="match status" value="2"/>
</dbReference>
<evidence type="ECO:0000256" key="5">
    <source>
        <dbReference type="SAM" id="SignalP"/>
    </source>
</evidence>
<keyword evidence="8" id="KW-1185">Reference proteome</keyword>
<dbReference type="InterPro" id="IPR032260">
    <property type="entry name" value="DUF5060"/>
</dbReference>
<gene>
    <name evidence="7" type="ORF">AWE51_23785</name>
</gene>
<dbReference type="InterPro" id="IPR041437">
    <property type="entry name" value="GH115_C"/>
</dbReference>
<dbReference type="Pfam" id="PF16586">
    <property type="entry name" value="DUF5060"/>
    <property type="match status" value="1"/>
</dbReference>
<evidence type="ECO:0000313" key="8">
    <source>
        <dbReference type="Proteomes" id="UP000076715"/>
    </source>
</evidence>
<dbReference type="Proteomes" id="UP000076715">
    <property type="component" value="Unassembled WGS sequence"/>
</dbReference>
<evidence type="ECO:0000313" key="7">
    <source>
        <dbReference type="EMBL" id="KZS40977.1"/>
    </source>
</evidence>
<dbReference type="Pfam" id="PF17957">
    <property type="entry name" value="Big_7"/>
    <property type="match status" value="1"/>
</dbReference>
<keyword evidence="3 5" id="KW-0732">Signal</keyword>
<dbReference type="RefSeq" id="WP_066313116.1">
    <property type="nucleotide sequence ID" value="NZ_LQRT01000008.1"/>
</dbReference>
<comment type="subcellular location">
    <subcellularLocation>
        <location evidence="1">Secreted</location>
    </subcellularLocation>
</comment>
<proteinExistence type="predicted"/>
<evidence type="ECO:0000256" key="1">
    <source>
        <dbReference type="ARBA" id="ARBA00004613"/>
    </source>
</evidence>
<dbReference type="EMBL" id="LQRT01000008">
    <property type="protein sequence ID" value="KZS40977.1"/>
    <property type="molecule type" value="Genomic_DNA"/>
</dbReference>
<dbReference type="STRING" id="1642818.AWE51_23785"/>
<dbReference type="InterPro" id="IPR005084">
    <property type="entry name" value="CBM6"/>
</dbReference>
<dbReference type="SMART" id="SM00606">
    <property type="entry name" value="CBD_IV"/>
    <property type="match status" value="1"/>
</dbReference>
<dbReference type="InterPro" id="IPR006584">
    <property type="entry name" value="Cellulose-bd_IV"/>
</dbReference>
<dbReference type="InterPro" id="IPR008979">
    <property type="entry name" value="Galactose-bd-like_sf"/>
</dbReference>
<feature type="region of interest" description="Disordered" evidence="4">
    <location>
        <begin position="971"/>
        <end position="991"/>
    </location>
</feature>
<dbReference type="OrthoDB" id="266054at2"/>
<organism evidence="7 8">
    <name type="scientific">Aquimarina aggregata</name>
    <dbReference type="NCBI Taxonomy" id="1642818"/>
    <lineage>
        <taxon>Bacteria</taxon>
        <taxon>Pseudomonadati</taxon>
        <taxon>Bacteroidota</taxon>
        <taxon>Flavobacteriia</taxon>
        <taxon>Flavobacteriales</taxon>
        <taxon>Flavobacteriaceae</taxon>
        <taxon>Aquimarina</taxon>
    </lineage>
</organism>
<dbReference type="PROSITE" id="PS51175">
    <property type="entry name" value="CBM6"/>
    <property type="match status" value="1"/>
</dbReference>
<dbReference type="Pfam" id="PF24517">
    <property type="entry name" value="CBM96"/>
    <property type="match status" value="2"/>
</dbReference>
<dbReference type="InterPro" id="IPR035986">
    <property type="entry name" value="PKD_dom_sf"/>
</dbReference>
<evidence type="ECO:0000256" key="3">
    <source>
        <dbReference type="ARBA" id="ARBA00022729"/>
    </source>
</evidence>
<name>A0A163B1E7_9FLAO</name>
<feature type="chain" id="PRO_5007841645" description="CBM6 domain-containing protein" evidence="5">
    <location>
        <begin position="22"/>
        <end position="1622"/>
    </location>
</feature>
<feature type="signal peptide" evidence="5">
    <location>
        <begin position="1"/>
        <end position="21"/>
    </location>
</feature>
<evidence type="ECO:0000259" key="6">
    <source>
        <dbReference type="PROSITE" id="PS51175"/>
    </source>
</evidence>
<dbReference type="SUPFAM" id="SSF49299">
    <property type="entry name" value="PKD domain"/>
    <property type="match status" value="1"/>
</dbReference>
<protein>
    <recommendedName>
        <fullName evidence="6">CBM6 domain-containing protein</fullName>
    </recommendedName>
</protein>
<dbReference type="Gene3D" id="2.60.120.260">
    <property type="entry name" value="Galactose-binding domain-like"/>
    <property type="match status" value="1"/>
</dbReference>
<dbReference type="GO" id="GO:0030246">
    <property type="term" value="F:carbohydrate binding"/>
    <property type="evidence" value="ECO:0007669"/>
    <property type="project" value="InterPro"/>
</dbReference>
<dbReference type="SUPFAM" id="SSF49785">
    <property type="entry name" value="Galactose-binding domain-like"/>
    <property type="match status" value="1"/>
</dbReference>
<dbReference type="InterPro" id="IPR055372">
    <property type="entry name" value="CBM96"/>
</dbReference>
<evidence type="ECO:0000256" key="2">
    <source>
        <dbReference type="ARBA" id="ARBA00022525"/>
    </source>
</evidence>
<dbReference type="Gene3D" id="3.20.20.80">
    <property type="entry name" value="Glycosidases"/>
    <property type="match status" value="1"/>
</dbReference>
<dbReference type="Pfam" id="PF17829">
    <property type="entry name" value="GH115_C"/>
    <property type="match status" value="1"/>
</dbReference>
<dbReference type="InterPro" id="IPR013783">
    <property type="entry name" value="Ig-like_fold"/>
</dbReference>
<dbReference type="Pfam" id="PF03422">
    <property type="entry name" value="CBM_6"/>
    <property type="match status" value="1"/>
</dbReference>
<dbReference type="GO" id="GO:0005576">
    <property type="term" value="C:extracellular region"/>
    <property type="evidence" value="ECO:0007669"/>
    <property type="project" value="UniProtKB-SubCell"/>
</dbReference>
<reference evidence="7 8" key="1">
    <citation type="submission" date="2016-01" db="EMBL/GenBank/DDBJ databases">
        <title>The draft genome sequence of Aquimarina sp. RZW4-3-2.</title>
        <authorList>
            <person name="Wang Y."/>
        </authorList>
    </citation>
    <scope>NUCLEOTIDE SEQUENCE [LARGE SCALE GENOMIC DNA]</scope>
    <source>
        <strain evidence="7 8">RZW4-3-2</strain>
    </source>
</reference>
<sequence>MKLTKLNCLIAFFLLGLVVKAQTPEGELKRWHKVSLTFNGPNTSETANPNPFSDFRLDVTFTHQATNRSYTVPGYFAACGNAENTGCKSGNKWRVHFTPDQTGAWNWSASFKSGSNVAINGGGSGAGFMNGNTGSFAISESDKSGRDHRAKDKGRLQYVGEHYLRYSGTNPANPNGNWFVKAGADSPENALNYVDFDATPSYNNNLNKIGSKTWQPHQRDYVAADASSYTWSNGKGTEILGMINYLSSQGANVVSFLTWNTSGDGGAVFPHVLKVSEQEYGNTGRAQQWNKVHHDRFDVSKLAQWEKMMEYADKKGIYLHFKTMETENDNKMDGDNFGRERKLYYRELIARFSHHLALNWNLTEETTLKDNVAKATASYIKDVDPYDHNIVIHTYPNQQDQRYNPLLGNSSVLTGASIQTDKNKVHNDVKRWLEKSRNAGRKWVVANDEQGPASTGIRVSDKEVRHKVLWGTLMAGGTGVEYYSGYTNNDGDINGNDHRKRGNKYKEGGYALNFFNKYLQGDMIKMTSSDGVTSDGNDYVLANAGKIYAVYRPNGGSTGLSLPAGNNKYDVQWYNPRNGGNLTAKTTLGGNLVAPDNNDWVALITSKDGNGNGGGDGGTCDNTKTATPSQDAYLQGTTKFNTADLRVESGNRISYLKFTAPSTTEKVTGVKLELTVSSDGGNGLIEVFKGNSNNWTEGNLSNGNKPAQGTKIGSLNTIYSVGQSYKWDLTGVTPGETISLIIKQTGGNDVSFSSKEGSTAPKLIFELDCPDGGGNCGTVSMKSTSDFPTLSVSGFSPAYKDNARNAVAIDASKYKDKFAAAEATFGGDTGKYDIKLTTLTEIDGESSYRVSIDGVRVGEFKNPTTATDYAESGTTFKGIEVKKGAKIRVEFNSHTNGNIPEGNGTAFSRGRWTALDFICQGGGTPDGGGDTDGGEGCVALEKNGVVAVEAEHFLSQEKTSNRKWYVFDANTTGTPTPDPDPNHANGASSGGYLEILPDTRVTHGDPLVAGVSFSDVAGQTTIVNYKVKFTSAGKYFVWVRAHSTGTEDNGVHVGLNGNWPASGRRMQWCSGKNKWTWESKQRTAANHCGEERKIFLDIPSAGVHTISFSLREDGFEMDKFVLSKAYTKPTGNGPAEVLVDCNTGSENAKPQVGMTSPTNGATFGTGESITLSADASDSDGTVAKVEFYIGANKVGEDTTAPYQVTTTIANVGSYNVTAKATDNKGASTTSTSVAVEIEDNTPPVNTIAIPGNFEAESFASKSGSVRIENTPGTSGKNLGFVKNGDYTEYTVNIQSSAKYAINIAASSAGQGGTIDIVEAGTTVGTVTIPVTGQWHDYKSYTAEVSLTSGEKKLRLVYKGAVGYLFNVDNVTTSVVAPPVVQTRTVTLSPIHDAYLQESKRYNDGIVRVEKDNRSGYLMFDLSSIQGTVTKADLQFTIDSDPGNGNINVNKGSSSNWTENNLSNANKPGVGDLLGNLNTGFAVGSNKTISLNAGGINGDKLSLILNASSGNDIAFASKDHKSVKAPQLVITYTTTIGARQEDLGKSAKSDIKVFPVPMKVMLNVSGVSNGSVARIVDFMGILRKEVTLKEGNNALDVQDLPSGHYIITILENNRIVSRKKISK</sequence>
<keyword evidence="2" id="KW-0964">Secreted</keyword>